<dbReference type="GO" id="GO:0046872">
    <property type="term" value="F:metal ion binding"/>
    <property type="evidence" value="ECO:0007669"/>
    <property type="project" value="UniProtKB-KW"/>
</dbReference>
<evidence type="ECO:0000256" key="3">
    <source>
        <dbReference type="ARBA" id="ARBA00001946"/>
    </source>
</evidence>
<keyword evidence="9" id="KW-0106">Calcium</keyword>
<comment type="caution">
    <text evidence="13">The sequence shown here is derived from an EMBL/GenBank/DDBJ whole genome shotgun (WGS) entry which is preliminary data.</text>
</comment>
<evidence type="ECO:0000259" key="12">
    <source>
        <dbReference type="SMART" id="SM00861"/>
    </source>
</evidence>
<dbReference type="SUPFAM" id="SSF52922">
    <property type="entry name" value="TK C-terminal domain-like"/>
    <property type="match status" value="1"/>
</dbReference>
<dbReference type="Gene3D" id="3.40.50.920">
    <property type="match status" value="1"/>
</dbReference>
<organism evidence="13 14">
    <name type="scientific">Candidatus Gottesmanbacteria bacterium RIFCSPLOWO2_01_FULL_48_11</name>
    <dbReference type="NCBI Taxonomy" id="1798395"/>
    <lineage>
        <taxon>Bacteria</taxon>
        <taxon>Candidatus Gottesmaniibacteriota</taxon>
    </lineage>
</organism>
<comment type="subunit">
    <text evidence="6">Homodimer.</text>
</comment>
<evidence type="ECO:0000256" key="5">
    <source>
        <dbReference type="ARBA" id="ARBA00007131"/>
    </source>
</evidence>
<dbReference type="AlphaFoldDB" id="A0A1F6ASW6"/>
<comment type="cofactor">
    <cofactor evidence="4">
        <name>thiamine diphosphate</name>
        <dbReference type="ChEBI" id="CHEBI:58937"/>
    </cofactor>
</comment>
<evidence type="ECO:0000256" key="11">
    <source>
        <dbReference type="ARBA" id="ARBA00023052"/>
    </source>
</evidence>
<dbReference type="GO" id="GO:0030976">
    <property type="term" value="F:thiamine pyrophosphate binding"/>
    <property type="evidence" value="ECO:0007669"/>
    <property type="project" value="TreeGrafter"/>
</dbReference>
<proteinExistence type="inferred from homology"/>
<dbReference type="GO" id="GO:0005737">
    <property type="term" value="C:cytoplasm"/>
    <property type="evidence" value="ECO:0007669"/>
    <property type="project" value="UniProtKB-ARBA"/>
</dbReference>
<evidence type="ECO:0000256" key="8">
    <source>
        <dbReference type="ARBA" id="ARBA00022723"/>
    </source>
</evidence>
<dbReference type="Pfam" id="PF00456">
    <property type="entry name" value="Transketolase_N"/>
    <property type="match status" value="1"/>
</dbReference>
<dbReference type="Pfam" id="PF02780">
    <property type="entry name" value="Transketolase_C"/>
    <property type="match status" value="1"/>
</dbReference>
<feature type="domain" description="Transketolase-like pyrimidine-binding" evidence="12">
    <location>
        <begin position="339"/>
        <end position="502"/>
    </location>
</feature>
<evidence type="ECO:0000256" key="6">
    <source>
        <dbReference type="ARBA" id="ARBA00011738"/>
    </source>
</evidence>
<dbReference type="InterPro" id="IPR033248">
    <property type="entry name" value="Transketolase_C"/>
</dbReference>
<reference evidence="13 14" key="1">
    <citation type="journal article" date="2016" name="Nat. Commun.">
        <title>Thousands of microbial genomes shed light on interconnected biogeochemical processes in an aquifer system.</title>
        <authorList>
            <person name="Anantharaman K."/>
            <person name="Brown C.T."/>
            <person name="Hug L.A."/>
            <person name="Sharon I."/>
            <person name="Castelle C.J."/>
            <person name="Probst A.J."/>
            <person name="Thomas B.C."/>
            <person name="Singh A."/>
            <person name="Wilkins M.J."/>
            <person name="Karaoz U."/>
            <person name="Brodie E.L."/>
            <person name="Williams K.H."/>
            <person name="Hubbard S.S."/>
            <person name="Banfield J.F."/>
        </authorList>
    </citation>
    <scope>NUCLEOTIDE SEQUENCE [LARGE SCALE GENOMIC DNA]</scope>
</reference>
<keyword evidence="11" id="KW-0786">Thiamine pyrophosphate</keyword>
<gene>
    <name evidence="13" type="ORF">A3A64_03055</name>
</gene>
<comment type="similarity">
    <text evidence="5">Belongs to the transketolase family.</text>
</comment>
<sequence length="647" mass="69584">MDEASLKNLAKLIRYYILISTTAAGSGHPTTSMSATDLMAVLFFKYLRADLDDAKNPANDRVIFSKGHASPLFYALYAAAGKLSEEELLKFRTFDSPLEGHPVPRFRFTEAATGSLGQGLSVGVGEAIALRARISNSQFPISNKSVLDSGNQHIKKHQIPHVFVLLGDGELAEGSVWEAAACASYYKLDNLIAIADINGLGQSAETMYGGDIDVYAKRFESFGWRVMRVENGHDLGEIDKALRSAQGKLNKPTVVIARTIKGKGVSFLEGKQGWHGKALSQEELAVAIKELGKMDINLRAEVARPNSGVLRSLADAQAPSAKNSHLSELPALTVYDKPTATRKAFGNALVRIGKADPAMVVLDADVQNSTYTEFFAKAYPERFFQMFIAEQNMVGAALGMAKRGLHPWLSTFACFLTRSYDQVRMAALSQADIKICGSHAGVSIGQDGGSQMGLEDLAMFRAVHGSMVLYPSDAVSTERLVEQMAQTAGIVYMRTTRGDTPILYDAKEKFVIGGSKTFHASQAVHAIATVVAAGITLHEALKAQKTLAQEGIGVRVIDCYSVKPIDEGALQQAAQETKAIIVAEDHYPEGGLGEAVMSTLTPCKVRPLKVVHLAVRKTPRSAKPAELLADQEIDAAAIISAVKSLGA</sequence>
<evidence type="ECO:0000313" key="14">
    <source>
        <dbReference type="Proteomes" id="UP000178305"/>
    </source>
</evidence>
<dbReference type="InterPro" id="IPR051424">
    <property type="entry name" value="Transketolase-like"/>
</dbReference>
<dbReference type="InterPro" id="IPR005475">
    <property type="entry name" value="Transketolase-like_Pyr-bd"/>
</dbReference>
<dbReference type="SMART" id="SM00861">
    <property type="entry name" value="Transket_pyr"/>
    <property type="match status" value="1"/>
</dbReference>
<dbReference type="CDD" id="cd07033">
    <property type="entry name" value="TPP_PYR_DXS_TK_like"/>
    <property type="match status" value="1"/>
</dbReference>
<dbReference type="PANTHER" id="PTHR43195:SF1">
    <property type="entry name" value="FI06132P-RELATED"/>
    <property type="match status" value="1"/>
</dbReference>
<dbReference type="Proteomes" id="UP000178305">
    <property type="component" value="Unassembled WGS sequence"/>
</dbReference>
<comment type="cofactor">
    <cofactor evidence="3">
        <name>Mg(2+)</name>
        <dbReference type="ChEBI" id="CHEBI:18420"/>
    </cofactor>
</comment>
<dbReference type="Gene3D" id="3.40.50.970">
    <property type="match status" value="2"/>
</dbReference>
<protein>
    <submittedName>
        <fullName evidence="13">Transketolase</fullName>
    </submittedName>
</protein>
<dbReference type="InterPro" id="IPR005474">
    <property type="entry name" value="Transketolase_N"/>
</dbReference>
<dbReference type="NCBIfam" id="NF004559">
    <property type="entry name" value="PRK05899.2-5"/>
    <property type="match status" value="1"/>
</dbReference>
<keyword evidence="10" id="KW-0460">Magnesium</keyword>
<dbReference type="InterPro" id="IPR029061">
    <property type="entry name" value="THDP-binding"/>
</dbReference>
<dbReference type="EMBL" id="MFJY01000043">
    <property type="protein sequence ID" value="OGG27582.1"/>
    <property type="molecule type" value="Genomic_DNA"/>
</dbReference>
<dbReference type="Pfam" id="PF02779">
    <property type="entry name" value="Transket_pyr"/>
    <property type="match status" value="1"/>
</dbReference>
<dbReference type="InterPro" id="IPR009014">
    <property type="entry name" value="Transketo_C/PFOR_II"/>
</dbReference>
<evidence type="ECO:0000256" key="9">
    <source>
        <dbReference type="ARBA" id="ARBA00022837"/>
    </source>
</evidence>
<dbReference type="FunFam" id="3.40.50.970:FF:000129">
    <property type="entry name" value="Transketolase"/>
    <property type="match status" value="1"/>
</dbReference>
<dbReference type="CDD" id="cd02012">
    <property type="entry name" value="TPP_TK"/>
    <property type="match status" value="1"/>
</dbReference>
<evidence type="ECO:0000256" key="4">
    <source>
        <dbReference type="ARBA" id="ARBA00001964"/>
    </source>
</evidence>
<name>A0A1F6ASW6_9BACT</name>
<keyword evidence="8" id="KW-0479">Metal-binding</keyword>
<evidence type="ECO:0000256" key="10">
    <source>
        <dbReference type="ARBA" id="ARBA00022842"/>
    </source>
</evidence>
<keyword evidence="7" id="KW-0808">Transferase</keyword>
<dbReference type="GO" id="GO:0004802">
    <property type="term" value="F:transketolase activity"/>
    <property type="evidence" value="ECO:0007669"/>
    <property type="project" value="TreeGrafter"/>
</dbReference>
<evidence type="ECO:0000256" key="2">
    <source>
        <dbReference type="ARBA" id="ARBA00001936"/>
    </source>
</evidence>
<accession>A0A1F6ASW6</accession>
<evidence type="ECO:0000256" key="1">
    <source>
        <dbReference type="ARBA" id="ARBA00001913"/>
    </source>
</evidence>
<evidence type="ECO:0000313" key="13">
    <source>
        <dbReference type="EMBL" id="OGG27582.1"/>
    </source>
</evidence>
<dbReference type="SUPFAM" id="SSF52518">
    <property type="entry name" value="Thiamin diphosphate-binding fold (THDP-binding)"/>
    <property type="match status" value="2"/>
</dbReference>
<comment type="cofactor">
    <cofactor evidence="2">
        <name>Mn(2+)</name>
        <dbReference type="ChEBI" id="CHEBI:29035"/>
    </cofactor>
</comment>
<dbReference type="PANTHER" id="PTHR43195">
    <property type="entry name" value="TRANSKETOLASE"/>
    <property type="match status" value="1"/>
</dbReference>
<comment type="cofactor">
    <cofactor evidence="1">
        <name>Ca(2+)</name>
        <dbReference type="ChEBI" id="CHEBI:29108"/>
    </cofactor>
</comment>
<evidence type="ECO:0000256" key="7">
    <source>
        <dbReference type="ARBA" id="ARBA00022679"/>
    </source>
</evidence>